<name>A0A9X1B5W6_9GAMM</name>
<accession>A0A9X1B5W6</accession>
<comment type="caution">
    <text evidence="2">The sequence shown here is derived from an EMBL/GenBank/DDBJ whole genome shotgun (WGS) entry which is preliminary data.</text>
</comment>
<keyword evidence="3" id="KW-1185">Reference proteome</keyword>
<organism evidence="2 3">
    <name type="scientific">Lamprobacter modestohalophilus</name>
    <dbReference type="NCBI Taxonomy" id="1064514"/>
    <lineage>
        <taxon>Bacteria</taxon>
        <taxon>Pseudomonadati</taxon>
        <taxon>Pseudomonadota</taxon>
        <taxon>Gammaproteobacteria</taxon>
        <taxon>Chromatiales</taxon>
        <taxon>Chromatiaceae</taxon>
        <taxon>Lamprobacter</taxon>
    </lineage>
</organism>
<evidence type="ECO:0000313" key="3">
    <source>
        <dbReference type="Proteomes" id="UP001138768"/>
    </source>
</evidence>
<feature type="transmembrane region" description="Helical" evidence="1">
    <location>
        <begin position="107"/>
        <end position="127"/>
    </location>
</feature>
<feature type="transmembrane region" description="Helical" evidence="1">
    <location>
        <begin position="27"/>
        <end position="50"/>
    </location>
</feature>
<protein>
    <recommendedName>
        <fullName evidence="4">DUF3611 family protein</fullName>
    </recommendedName>
</protein>
<reference evidence="2 3" key="1">
    <citation type="journal article" date="2020" name="Microorganisms">
        <title>Osmotic Adaptation and Compatible Solute Biosynthesis of Phototrophic Bacteria as Revealed from Genome Analyses.</title>
        <authorList>
            <person name="Imhoff J.F."/>
            <person name="Rahn T."/>
            <person name="Kunzel S."/>
            <person name="Keller A."/>
            <person name="Neulinger S.C."/>
        </authorList>
    </citation>
    <scope>NUCLEOTIDE SEQUENCE [LARGE SCALE GENOMIC DNA]</scope>
    <source>
        <strain evidence="2 3">DSM 25653</strain>
    </source>
</reference>
<evidence type="ECO:0000313" key="2">
    <source>
        <dbReference type="EMBL" id="MBK1620863.1"/>
    </source>
</evidence>
<dbReference type="Proteomes" id="UP001138768">
    <property type="component" value="Unassembled WGS sequence"/>
</dbReference>
<evidence type="ECO:0000256" key="1">
    <source>
        <dbReference type="SAM" id="Phobius"/>
    </source>
</evidence>
<keyword evidence="1" id="KW-1133">Transmembrane helix</keyword>
<dbReference type="Pfam" id="PF12263">
    <property type="entry name" value="DUF3611"/>
    <property type="match status" value="1"/>
</dbReference>
<proteinExistence type="predicted"/>
<dbReference type="RefSeq" id="WP_200248388.1">
    <property type="nucleotide sequence ID" value="NZ_NRRY01000051.1"/>
</dbReference>
<feature type="transmembrane region" description="Helical" evidence="1">
    <location>
        <begin position="164"/>
        <end position="189"/>
    </location>
</feature>
<dbReference type="InterPro" id="IPR022051">
    <property type="entry name" value="DUF3611"/>
</dbReference>
<dbReference type="AlphaFoldDB" id="A0A9X1B5W6"/>
<feature type="transmembrane region" description="Helical" evidence="1">
    <location>
        <begin position="62"/>
        <end position="81"/>
    </location>
</feature>
<gene>
    <name evidence="2" type="ORF">CKO42_21020</name>
</gene>
<keyword evidence="1" id="KW-0472">Membrane</keyword>
<keyword evidence="1" id="KW-0812">Transmembrane</keyword>
<evidence type="ECO:0008006" key="4">
    <source>
        <dbReference type="Google" id="ProtNLM"/>
    </source>
</evidence>
<dbReference type="EMBL" id="NRRY01000051">
    <property type="protein sequence ID" value="MBK1620863.1"/>
    <property type="molecule type" value="Genomic_DNA"/>
</dbReference>
<sequence>MLKNLVNGLHVSKVDGLAKTFQRTGRIGFWTQIVMGAFPVLLMFYVFTFSGSITGPRQGLPIVSYLSAMNLLLLVFVIFWFSRYPALGRKIADPAQRPSEGSVTRTVWIGLIASSIGIVFSILVMLIEVAQMLFYFLAAPQGGVPTIQTTPTSLGGSWVSAVDFASLMALVMALAAEVLATVFGLWLLFRTTHTYESLED</sequence>